<evidence type="ECO:0000313" key="1">
    <source>
        <dbReference type="EMBL" id="KAK4132147.1"/>
    </source>
</evidence>
<gene>
    <name evidence="1" type="ORF">BT67DRAFT_91833</name>
</gene>
<evidence type="ECO:0000313" key="2">
    <source>
        <dbReference type="Proteomes" id="UP001304895"/>
    </source>
</evidence>
<protein>
    <submittedName>
        <fullName evidence="1">Uncharacterized protein</fullName>
    </submittedName>
</protein>
<dbReference type="Proteomes" id="UP001304895">
    <property type="component" value="Unassembled WGS sequence"/>
</dbReference>
<dbReference type="AlphaFoldDB" id="A0AAN6UFP7"/>
<reference evidence="1" key="2">
    <citation type="submission" date="2023-05" db="EMBL/GenBank/DDBJ databases">
        <authorList>
            <consortium name="Lawrence Berkeley National Laboratory"/>
            <person name="Steindorff A."/>
            <person name="Hensen N."/>
            <person name="Bonometti L."/>
            <person name="Westerberg I."/>
            <person name="Brannstrom I.O."/>
            <person name="Guillou S."/>
            <person name="Cros-Aarteil S."/>
            <person name="Calhoun S."/>
            <person name="Haridas S."/>
            <person name="Kuo A."/>
            <person name="Mondo S."/>
            <person name="Pangilinan J."/>
            <person name="Riley R."/>
            <person name="Labutti K."/>
            <person name="Andreopoulos B."/>
            <person name="Lipzen A."/>
            <person name="Chen C."/>
            <person name="Yanf M."/>
            <person name="Daum C."/>
            <person name="Ng V."/>
            <person name="Clum A."/>
            <person name="Ohm R."/>
            <person name="Martin F."/>
            <person name="Silar P."/>
            <person name="Natvig D."/>
            <person name="Lalanne C."/>
            <person name="Gautier V."/>
            <person name="Ament-Velasquez S.L."/>
            <person name="Kruys A."/>
            <person name="Hutchinson M.I."/>
            <person name="Powell A.J."/>
            <person name="Barry K."/>
            <person name="Miller A.N."/>
            <person name="Grigoriev I.V."/>
            <person name="Debuchy R."/>
            <person name="Gladieux P."/>
            <person name="Thoren M.H."/>
            <person name="Johannesson H."/>
        </authorList>
    </citation>
    <scope>NUCLEOTIDE SEQUENCE</scope>
    <source>
        <strain evidence="1">CBS 123565</strain>
    </source>
</reference>
<accession>A0AAN6UFP7</accession>
<keyword evidence="2" id="KW-1185">Reference proteome</keyword>
<dbReference type="EMBL" id="MU853419">
    <property type="protein sequence ID" value="KAK4132147.1"/>
    <property type="molecule type" value="Genomic_DNA"/>
</dbReference>
<sequence length="212" mass="23720">MRGIPLCLFVEVFILYDFWSIQRRAIHQLTMALYDRSQADAAWLVQDGFQYSTRDVVQQVGSRVQTVPRLHPTVTHDLVGSNQLVHFDGLANTPPPPKTFSAAVDIQTFSKGEGVAHRPIVNRGWISLANTSLTLPHTVSLPCPTTELARELVDGRCSVRWWICLGACVRCNENPACAPCSTTCHIRSVWGYGKRCSIDLLHMRRHKPTLSA</sequence>
<proteinExistence type="predicted"/>
<organism evidence="1 2">
    <name type="scientific">Trichocladium antarcticum</name>
    <dbReference type="NCBI Taxonomy" id="1450529"/>
    <lineage>
        <taxon>Eukaryota</taxon>
        <taxon>Fungi</taxon>
        <taxon>Dikarya</taxon>
        <taxon>Ascomycota</taxon>
        <taxon>Pezizomycotina</taxon>
        <taxon>Sordariomycetes</taxon>
        <taxon>Sordariomycetidae</taxon>
        <taxon>Sordariales</taxon>
        <taxon>Chaetomiaceae</taxon>
        <taxon>Trichocladium</taxon>
    </lineage>
</organism>
<comment type="caution">
    <text evidence="1">The sequence shown here is derived from an EMBL/GenBank/DDBJ whole genome shotgun (WGS) entry which is preliminary data.</text>
</comment>
<name>A0AAN6UFP7_9PEZI</name>
<reference evidence="1" key="1">
    <citation type="journal article" date="2023" name="Mol. Phylogenet. Evol.">
        <title>Genome-scale phylogeny and comparative genomics of the fungal order Sordariales.</title>
        <authorList>
            <person name="Hensen N."/>
            <person name="Bonometti L."/>
            <person name="Westerberg I."/>
            <person name="Brannstrom I.O."/>
            <person name="Guillou S."/>
            <person name="Cros-Aarteil S."/>
            <person name="Calhoun S."/>
            <person name="Haridas S."/>
            <person name="Kuo A."/>
            <person name="Mondo S."/>
            <person name="Pangilinan J."/>
            <person name="Riley R."/>
            <person name="LaButti K."/>
            <person name="Andreopoulos B."/>
            <person name="Lipzen A."/>
            <person name="Chen C."/>
            <person name="Yan M."/>
            <person name="Daum C."/>
            <person name="Ng V."/>
            <person name="Clum A."/>
            <person name="Steindorff A."/>
            <person name="Ohm R.A."/>
            <person name="Martin F."/>
            <person name="Silar P."/>
            <person name="Natvig D.O."/>
            <person name="Lalanne C."/>
            <person name="Gautier V."/>
            <person name="Ament-Velasquez S.L."/>
            <person name="Kruys A."/>
            <person name="Hutchinson M.I."/>
            <person name="Powell A.J."/>
            <person name="Barry K."/>
            <person name="Miller A.N."/>
            <person name="Grigoriev I.V."/>
            <person name="Debuchy R."/>
            <person name="Gladieux P."/>
            <person name="Hiltunen Thoren M."/>
            <person name="Johannesson H."/>
        </authorList>
    </citation>
    <scope>NUCLEOTIDE SEQUENCE</scope>
    <source>
        <strain evidence="1">CBS 123565</strain>
    </source>
</reference>